<sequence length="87" mass="10284">MKSKSIYDRNHYILINCLRSFREKAGLTQQELGVRIGYDQTLISKIENGDRRIDVIELRKMCIAMNVDIIDFITEMERQIALKFKEC</sequence>
<dbReference type="CDD" id="cd00093">
    <property type="entry name" value="HTH_XRE"/>
    <property type="match status" value="1"/>
</dbReference>
<dbReference type="Proteomes" id="UP000634043">
    <property type="component" value="Unassembled WGS sequence"/>
</dbReference>
<dbReference type="InterPro" id="IPR001387">
    <property type="entry name" value="Cro/C1-type_HTH"/>
</dbReference>
<comment type="caution">
    <text evidence="2">The sequence shown here is derived from an EMBL/GenBank/DDBJ whole genome shotgun (WGS) entry which is preliminary data.</text>
</comment>
<evidence type="ECO:0000313" key="2">
    <source>
        <dbReference type="EMBL" id="GGG18244.1"/>
    </source>
</evidence>
<gene>
    <name evidence="2" type="ORF">GCM10011323_23050</name>
</gene>
<reference evidence="3" key="1">
    <citation type="journal article" date="2019" name="Int. J. Syst. Evol. Microbiol.">
        <title>The Global Catalogue of Microorganisms (GCM) 10K type strain sequencing project: providing services to taxonomists for standard genome sequencing and annotation.</title>
        <authorList>
            <consortium name="The Broad Institute Genomics Platform"/>
            <consortium name="The Broad Institute Genome Sequencing Center for Infectious Disease"/>
            <person name="Wu L."/>
            <person name="Ma J."/>
        </authorList>
    </citation>
    <scope>NUCLEOTIDE SEQUENCE [LARGE SCALE GENOMIC DNA]</scope>
    <source>
        <strain evidence="3">CGMCC 1.12749</strain>
    </source>
</reference>
<dbReference type="Pfam" id="PF01381">
    <property type="entry name" value="HTH_3"/>
    <property type="match status" value="1"/>
</dbReference>
<accession>A0ABQ1W8N4</accession>
<feature type="domain" description="HTH cro/C1-type" evidence="1">
    <location>
        <begin position="18"/>
        <end position="72"/>
    </location>
</feature>
<name>A0ABQ1W8N4_9BACT</name>
<protein>
    <submittedName>
        <fullName evidence="2">Transcriptional regulator</fullName>
    </submittedName>
</protein>
<proteinExistence type="predicted"/>
<dbReference type="InterPro" id="IPR010982">
    <property type="entry name" value="Lambda_DNA-bd_dom_sf"/>
</dbReference>
<dbReference type="PROSITE" id="PS50943">
    <property type="entry name" value="HTH_CROC1"/>
    <property type="match status" value="1"/>
</dbReference>
<evidence type="ECO:0000259" key="1">
    <source>
        <dbReference type="PROSITE" id="PS50943"/>
    </source>
</evidence>
<dbReference type="EMBL" id="BMFP01000004">
    <property type="protein sequence ID" value="GGG18244.1"/>
    <property type="molecule type" value="Genomic_DNA"/>
</dbReference>
<dbReference type="RefSeq" id="WP_188501682.1">
    <property type="nucleotide sequence ID" value="NZ_BMFP01000004.1"/>
</dbReference>
<keyword evidence="3" id="KW-1185">Reference proteome</keyword>
<dbReference type="SUPFAM" id="SSF47413">
    <property type="entry name" value="lambda repressor-like DNA-binding domains"/>
    <property type="match status" value="1"/>
</dbReference>
<dbReference type="Gene3D" id="1.10.260.40">
    <property type="entry name" value="lambda repressor-like DNA-binding domains"/>
    <property type="match status" value="1"/>
</dbReference>
<evidence type="ECO:0000313" key="3">
    <source>
        <dbReference type="Proteomes" id="UP000634043"/>
    </source>
</evidence>
<dbReference type="SMART" id="SM00530">
    <property type="entry name" value="HTH_XRE"/>
    <property type="match status" value="1"/>
</dbReference>
<organism evidence="2 3">
    <name type="scientific">Pontibacter amylolyticus</name>
    <dbReference type="NCBI Taxonomy" id="1424080"/>
    <lineage>
        <taxon>Bacteria</taxon>
        <taxon>Pseudomonadati</taxon>
        <taxon>Bacteroidota</taxon>
        <taxon>Cytophagia</taxon>
        <taxon>Cytophagales</taxon>
        <taxon>Hymenobacteraceae</taxon>
        <taxon>Pontibacter</taxon>
    </lineage>
</organism>